<evidence type="ECO:0000313" key="1">
    <source>
        <dbReference type="EMBL" id="TYQ08160.1"/>
    </source>
</evidence>
<protein>
    <submittedName>
        <fullName evidence="1">Uncharacterized protein</fullName>
    </submittedName>
</protein>
<comment type="caution">
    <text evidence="1">The sequence shown here is derived from an EMBL/GenBank/DDBJ whole genome shotgun (WGS) entry which is preliminary data.</text>
</comment>
<gene>
    <name evidence="1" type="ORF">FNL38_101531</name>
</gene>
<reference evidence="1" key="1">
    <citation type="submission" date="2019-07" db="EMBL/GenBank/DDBJ databases">
        <title>Genomic Encyclopedia of Type Strains, Phase IV (KMG-IV): sequencing the most valuable type-strain genomes for metagenomic binning, comparative biology and taxonomic classification.</title>
        <authorList>
            <person name="Goeker M."/>
        </authorList>
    </citation>
    <scope>NUCLEOTIDE SEQUENCE</scope>
    <source>
        <strain evidence="1">DSM 44596</strain>
    </source>
</reference>
<sequence length="107" mass="11635">MTVTKAEKSALRWKPILLLTVVGAVCGLVALGVFQWWWQSLASPHILTGGAYFDPEPGFTGASFMDLYPAEPAPWLYSGLVLGPTVVGLLAGIVFVLFGGRDRRRQE</sequence>
<dbReference type="AlphaFoldDB" id="A0A652YXE7"/>
<dbReference type="EMBL" id="VNIQ01000001">
    <property type="protein sequence ID" value="TYQ08160.1"/>
    <property type="molecule type" value="Genomic_DNA"/>
</dbReference>
<accession>A0A652YXE7</accession>
<organism evidence="1">
    <name type="scientific">Nocardia globerula</name>
    <dbReference type="NCBI Taxonomy" id="1818"/>
    <lineage>
        <taxon>Bacteria</taxon>
        <taxon>Bacillati</taxon>
        <taxon>Actinomycetota</taxon>
        <taxon>Actinomycetes</taxon>
        <taxon>Mycobacteriales</taxon>
        <taxon>Nocardiaceae</taxon>
        <taxon>Nocardia</taxon>
    </lineage>
</organism>
<proteinExistence type="predicted"/>
<name>A0A652YXE7_NOCGL</name>